<evidence type="ECO:0008006" key="9">
    <source>
        <dbReference type="Google" id="ProtNLM"/>
    </source>
</evidence>
<keyword evidence="3" id="KW-0732">Signal</keyword>
<protein>
    <recommendedName>
        <fullName evidence="9">Leucine-rich repeat-containing N-terminal plant-type domain-containing protein</fullName>
    </recommendedName>
</protein>
<evidence type="ECO:0000256" key="2">
    <source>
        <dbReference type="ARBA" id="ARBA00022614"/>
    </source>
</evidence>
<comment type="subcellular location">
    <subcellularLocation>
        <location evidence="1">Membrane</location>
    </subcellularLocation>
</comment>
<proteinExistence type="predicted"/>
<keyword evidence="8" id="KW-1185">Reference proteome</keyword>
<dbReference type="AlphaFoldDB" id="A0AAV5IMV8"/>
<name>A0AAV5IMV8_9ROSI</name>
<evidence type="ECO:0000313" key="8">
    <source>
        <dbReference type="Proteomes" id="UP001054252"/>
    </source>
</evidence>
<dbReference type="InterPro" id="IPR001611">
    <property type="entry name" value="Leu-rich_rpt"/>
</dbReference>
<evidence type="ECO:0000256" key="1">
    <source>
        <dbReference type="ARBA" id="ARBA00004370"/>
    </source>
</evidence>
<feature type="region of interest" description="Disordered" evidence="6">
    <location>
        <begin position="1"/>
        <end position="20"/>
    </location>
</feature>
<evidence type="ECO:0000313" key="7">
    <source>
        <dbReference type="EMBL" id="GKV01136.1"/>
    </source>
</evidence>
<accession>A0AAV5IMV8</accession>
<dbReference type="PANTHER" id="PTHR48009">
    <property type="entry name" value="LEUCINE-RICH REPEAT (LRR) FAMILY PROTEIN"/>
    <property type="match status" value="1"/>
</dbReference>
<dbReference type="PANTHER" id="PTHR48009:SF7">
    <property type="entry name" value="LEUCINE-RICH REPEAT (LRR) FAMILY PROTEIN"/>
    <property type="match status" value="1"/>
</dbReference>
<dbReference type="Gene3D" id="1.20.1250.20">
    <property type="entry name" value="MFS general substrate transporter like domains"/>
    <property type="match status" value="1"/>
</dbReference>
<keyword evidence="2" id="KW-0433">Leucine-rich repeat</keyword>
<dbReference type="InterPro" id="IPR053213">
    <property type="entry name" value="RLP29"/>
</dbReference>
<gene>
    <name evidence="7" type="ORF">SLEP1_g13715</name>
</gene>
<dbReference type="GO" id="GO:0016020">
    <property type="term" value="C:membrane"/>
    <property type="evidence" value="ECO:0007669"/>
    <property type="project" value="UniProtKB-SubCell"/>
</dbReference>
<dbReference type="Pfam" id="PF00560">
    <property type="entry name" value="LRR_1"/>
    <property type="match status" value="3"/>
</dbReference>
<dbReference type="Gene3D" id="3.80.10.10">
    <property type="entry name" value="Ribonuclease Inhibitor"/>
    <property type="match status" value="1"/>
</dbReference>
<comment type="caution">
    <text evidence="7">The sequence shown here is derived from an EMBL/GenBank/DDBJ whole genome shotgun (WGS) entry which is preliminary data.</text>
</comment>
<dbReference type="FunFam" id="3.80.10.10:FF:000400">
    <property type="entry name" value="Nuclear pore complex protein NUP107"/>
    <property type="match status" value="1"/>
</dbReference>
<organism evidence="7 8">
    <name type="scientific">Rubroshorea leprosula</name>
    <dbReference type="NCBI Taxonomy" id="152421"/>
    <lineage>
        <taxon>Eukaryota</taxon>
        <taxon>Viridiplantae</taxon>
        <taxon>Streptophyta</taxon>
        <taxon>Embryophyta</taxon>
        <taxon>Tracheophyta</taxon>
        <taxon>Spermatophyta</taxon>
        <taxon>Magnoliopsida</taxon>
        <taxon>eudicotyledons</taxon>
        <taxon>Gunneridae</taxon>
        <taxon>Pentapetalae</taxon>
        <taxon>rosids</taxon>
        <taxon>malvids</taxon>
        <taxon>Malvales</taxon>
        <taxon>Dipterocarpaceae</taxon>
        <taxon>Rubroshorea</taxon>
    </lineage>
</organism>
<dbReference type="EMBL" id="BPVZ01000016">
    <property type="protein sequence ID" value="GKV01136.1"/>
    <property type="molecule type" value="Genomic_DNA"/>
</dbReference>
<evidence type="ECO:0000256" key="6">
    <source>
        <dbReference type="SAM" id="MobiDB-lite"/>
    </source>
</evidence>
<evidence type="ECO:0000256" key="3">
    <source>
        <dbReference type="ARBA" id="ARBA00022729"/>
    </source>
</evidence>
<sequence>MPSMELQPSLDREAGVSRSRGKRGGWINFPFIAATPTGLRLAGWGWLTNLIVYLIEEFNVKSIDATQITNTVTGLHHVRLGSSLCQAPSRVQFSVLYAAIALASIGLGAMRFTLATMEANQFDTPQYQGLARVLVSAIRKRNIPLSSKTEDYYHGIDGTNMILAATPSQSLSTVCIGRVSDINCLKSIKDSLEDPYGYVNAKWDFSNNTEGSICRFIGGDCWQRDENKVLNIKLSDMGLRGQFPRGISECFSLTGLDFSNNELTGPIPTEISHMLPYVTTLDLSCNKFSGEIPKSLGNCNFLNILKLDHNQLTGQIPPEIGQLSRIKVFNVANNLLYGPVPNFASATFSSDNYAKDFVEAP</sequence>
<reference evidence="7 8" key="1">
    <citation type="journal article" date="2021" name="Commun. Biol.">
        <title>The genome of Shorea leprosula (Dipterocarpaceae) highlights the ecological relevance of drought in aseasonal tropical rainforests.</title>
        <authorList>
            <person name="Ng K.K.S."/>
            <person name="Kobayashi M.J."/>
            <person name="Fawcett J.A."/>
            <person name="Hatakeyama M."/>
            <person name="Paape T."/>
            <person name="Ng C.H."/>
            <person name="Ang C.C."/>
            <person name="Tnah L.H."/>
            <person name="Lee C.T."/>
            <person name="Nishiyama T."/>
            <person name="Sese J."/>
            <person name="O'Brien M.J."/>
            <person name="Copetti D."/>
            <person name="Mohd Noor M.I."/>
            <person name="Ong R.C."/>
            <person name="Putra M."/>
            <person name="Sireger I.Z."/>
            <person name="Indrioko S."/>
            <person name="Kosugi Y."/>
            <person name="Izuno A."/>
            <person name="Isagi Y."/>
            <person name="Lee S.L."/>
            <person name="Shimizu K.K."/>
        </authorList>
    </citation>
    <scope>NUCLEOTIDE SEQUENCE [LARGE SCALE GENOMIC DNA]</scope>
    <source>
        <strain evidence="7">214</strain>
    </source>
</reference>
<keyword evidence="4" id="KW-0677">Repeat</keyword>
<dbReference type="Proteomes" id="UP001054252">
    <property type="component" value="Unassembled WGS sequence"/>
</dbReference>
<dbReference type="SUPFAM" id="SSF52058">
    <property type="entry name" value="L domain-like"/>
    <property type="match status" value="1"/>
</dbReference>
<evidence type="ECO:0000256" key="4">
    <source>
        <dbReference type="ARBA" id="ARBA00022737"/>
    </source>
</evidence>
<keyword evidence="5" id="KW-0472">Membrane</keyword>
<dbReference type="InterPro" id="IPR032675">
    <property type="entry name" value="LRR_dom_sf"/>
</dbReference>
<dbReference type="InterPro" id="IPR036259">
    <property type="entry name" value="MFS_trans_sf"/>
</dbReference>
<evidence type="ECO:0000256" key="5">
    <source>
        <dbReference type="ARBA" id="ARBA00023136"/>
    </source>
</evidence>